<dbReference type="RefSeq" id="WP_424587019.1">
    <property type="nucleotide sequence ID" value="NZ_JBNAUB010000035.1"/>
</dbReference>
<name>A0A2J6WEQ3_9BACT</name>
<dbReference type="AlphaFoldDB" id="A0A2J6WEQ3"/>
<reference evidence="2 3" key="1">
    <citation type="submission" date="2018-01" db="EMBL/GenBank/DDBJ databases">
        <title>Metagenomic assembled genomes from two thermal pools in the Uzon Caldera, Kamchatka, Russia.</title>
        <authorList>
            <person name="Wilkins L."/>
            <person name="Ettinger C."/>
        </authorList>
    </citation>
    <scope>NUCLEOTIDE SEQUENCE [LARGE SCALE GENOMIC DNA]</scope>
    <source>
        <strain evidence="2">ZAV-07</strain>
    </source>
</reference>
<organism evidence="2 3">
    <name type="scientific">Caldisericum exile</name>
    <dbReference type="NCBI Taxonomy" id="693075"/>
    <lineage>
        <taxon>Bacteria</taxon>
        <taxon>Pseudomonadati</taxon>
        <taxon>Caldisericota/Cryosericota group</taxon>
        <taxon>Caldisericota</taxon>
        <taxon>Caldisericia</taxon>
        <taxon>Caldisericales</taxon>
        <taxon>Caldisericaceae</taxon>
        <taxon>Caldisericum</taxon>
    </lineage>
</organism>
<keyword evidence="1" id="KW-0472">Membrane</keyword>
<evidence type="ECO:0000313" key="2">
    <source>
        <dbReference type="EMBL" id="PMP67721.1"/>
    </source>
</evidence>
<accession>A0A2J6WEQ3</accession>
<feature type="transmembrane region" description="Helical" evidence="1">
    <location>
        <begin position="29"/>
        <end position="49"/>
    </location>
</feature>
<keyword evidence="1" id="KW-1133">Transmembrane helix</keyword>
<feature type="transmembrane region" description="Helical" evidence="1">
    <location>
        <begin position="61"/>
        <end position="80"/>
    </location>
</feature>
<evidence type="ECO:0000313" key="3">
    <source>
        <dbReference type="Proteomes" id="UP000237040"/>
    </source>
</evidence>
<keyword evidence="1" id="KW-0812">Transmembrane</keyword>
<protein>
    <submittedName>
        <fullName evidence="2">Uncharacterized protein</fullName>
    </submittedName>
</protein>
<dbReference type="Proteomes" id="UP000237040">
    <property type="component" value="Unassembled WGS sequence"/>
</dbReference>
<proteinExistence type="predicted"/>
<gene>
    <name evidence="2" type="ORF">C0189_02555</name>
</gene>
<feature type="transmembrane region" description="Helical" evidence="1">
    <location>
        <begin position="146"/>
        <end position="163"/>
    </location>
</feature>
<sequence>MNLTESKVFSGILVISLGLTLLIKEVATIHDAFGLFVAIFFTLIGFAFLTMRGYSHKNEIISYLVVFLFGLSLLTLEFNILPFDTLNVIFLLALSVGLSYLIYGSVVKFSIKAIWTGIIFTAIALLIFLPKALAIEDIFWFSVKRYIIPILLIVGGIFIILPTRRKE</sequence>
<comment type="caution">
    <text evidence="2">The sequence shown here is derived from an EMBL/GenBank/DDBJ whole genome shotgun (WGS) entry which is preliminary data.</text>
</comment>
<feature type="transmembrane region" description="Helical" evidence="1">
    <location>
        <begin position="113"/>
        <end position="134"/>
    </location>
</feature>
<feature type="transmembrane region" description="Helical" evidence="1">
    <location>
        <begin position="7"/>
        <end position="23"/>
    </location>
</feature>
<feature type="transmembrane region" description="Helical" evidence="1">
    <location>
        <begin position="86"/>
        <end position="106"/>
    </location>
</feature>
<evidence type="ECO:0000256" key="1">
    <source>
        <dbReference type="SAM" id="Phobius"/>
    </source>
</evidence>
<dbReference type="EMBL" id="PNIL01000037">
    <property type="protein sequence ID" value="PMP67721.1"/>
    <property type="molecule type" value="Genomic_DNA"/>
</dbReference>